<evidence type="ECO:0000256" key="2">
    <source>
        <dbReference type="ARBA" id="ARBA00009695"/>
    </source>
</evidence>
<name>A0A975MLE7_9GAMM</name>
<feature type="domain" description="RecX first three-helical" evidence="8">
    <location>
        <begin position="16"/>
        <end position="52"/>
    </location>
</feature>
<sequence length="160" mass="18813">MPSSSTAIERSRQIEQICLRLLARREHSQLELLNKLALRGYTRQEALPVIAKISAENWQNDQRYAECYARQRLEKGYGPSRIRFELQQRGIAAQDLDELVAEQYGDWQNLLLAVYRSKYDDNTALTHNEWFKRCRFLQQRGFSAELIKGLQLELQIKLGR</sequence>
<evidence type="ECO:0000256" key="3">
    <source>
        <dbReference type="ARBA" id="ARBA00018111"/>
    </source>
</evidence>
<dbReference type="InterPro" id="IPR053926">
    <property type="entry name" value="RecX_HTH_1st"/>
</dbReference>
<dbReference type="Pfam" id="PF21982">
    <property type="entry name" value="RecX_HTH1"/>
    <property type="match status" value="1"/>
</dbReference>
<dbReference type="KEGG" id="mpad:KEF85_11405"/>
<dbReference type="InterPro" id="IPR053924">
    <property type="entry name" value="RecX_HTH_2nd"/>
</dbReference>
<comment type="subcellular location">
    <subcellularLocation>
        <location evidence="1 5">Cytoplasm</location>
    </subcellularLocation>
</comment>
<dbReference type="GO" id="GO:0006282">
    <property type="term" value="P:regulation of DNA repair"/>
    <property type="evidence" value="ECO:0007669"/>
    <property type="project" value="UniProtKB-UniRule"/>
</dbReference>
<dbReference type="Proteomes" id="UP000676649">
    <property type="component" value="Chromosome"/>
</dbReference>
<dbReference type="InterPro" id="IPR053925">
    <property type="entry name" value="RecX_HTH_3rd"/>
</dbReference>
<evidence type="ECO:0000259" key="8">
    <source>
        <dbReference type="Pfam" id="PF21982"/>
    </source>
</evidence>
<organism evidence="9 10">
    <name type="scientific">Methylomonas paludis</name>
    <dbReference type="NCBI Taxonomy" id="1173101"/>
    <lineage>
        <taxon>Bacteria</taxon>
        <taxon>Pseudomonadati</taxon>
        <taxon>Pseudomonadota</taxon>
        <taxon>Gammaproteobacteria</taxon>
        <taxon>Methylococcales</taxon>
        <taxon>Methylococcaceae</taxon>
        <taxon>Methylomonas</taxon>
    </lineage>
</organism>
<evidence type="ECO:0000256" key="1">
    <source>
        <dbReference type="ARBA" id="ARBA00004496"/>
    </source>
</evidence>
<reference evidence="9" key="1">
    <citation type="submission" date="2021-04" db="EMBL/GenBank/DDBJ databases">
        <title>Draft genome sequence data of methanotrophic Methylovulum sp. strain S1L and Methylomonas sp. strain S2AM isolated from boreal lake water columns.</title>
        <authorList>
            <person name="Rissanen A.J."/>
            <person name="Mangayil R."/>
            <person name="Svenning M.M."/>
            <person name="Khanongnuch R."/>
        </authorList>
    </citation>
    <scope>NUCLEOTIDE SEQUENCE</scope>
    <source>
        <strain evidence="9">S2AM</strain>
    </source>
</reference>
<dbReference type="Pfam" id="PF21981">
    <property type="entry name" value="RecX_HTH3"/>
    <property type="match status" value="1"/>
</dbReference>
<dbReference type="EMBL" id="CP073754">
    <property type="protein sequence ID" value="QWF69957.1"/>
    <property type="molecule type" value="Genomic_DNA"/>
</dbReference>
<evidence type="ECO:0000256" key="5">
    <source>
        <dbReference type="HAMAP-Rule" id="MF_01114"/>
    </source>
</evidence>
<dbReference type="InterPro" id="IPR036388">
    <property type="entry name" value="WH-like_DNA-bd_sf"/>
</dbReference>
<evidence type="ECO:0000259" key="7">
    <source>
        <dbReference type="Pfam" id="PF21981"/>
    </source>
</evidence>
<dbReference type="PANTHER" id="PTHR33602">
    <property type="entry name" value="REGULATORY PROTEIN RECX FAMILY PROTEIN"/>
    <property type="match status" value="1"/>
</dbReference>
<protein>
    <recommendedName>
        <fullName evidence="3 5">Regulatory protein RecX</fullName>
    </recommendedName>
</protein>
<dbReference type="Gene3D" id="1.10.10.10">
    <property type="entry name" value="Winged helix-like DNA-binding domain superfamily/Winged helix DNA-binding domain"/>
    <property type="match status" value="3"/>
</dbReference>
<feature type="domain" description="RecX second three-helical" evidence="6">
    <location>
        <begin position="60"/>
        <end position="98"/>
    </location>
</feature>
<evidence type="ECO:0000313" key="10">
    <source>
        <dbReference type="Proteomes" id="UP000676649"/>
    </source>
</evidence>
<gene>
    <name evidence="5" type="primary">recX</name>
    <name evidence="9" type="ORF">KEF85_11405</name>
</gene>
<dbReference type="InterPro" id="IPR003783">
    <property type="entry name" value="Regulatory_RecX"/>
</dbReference>
<dbReference type="PANTHER" id="PTHR33602:SF1">
    <property type="entry name" value="REGULATORY PROTEIN RECX FAMILY PROTEIN"/>
    <property type="match status" value="1"/>
</dbReference>
<dbReference type="AlphaFoldDB" id="A0A975MLE7"/>
<feature type="domain" description="RecX third three-helical" evidence="7">
    <location>
        <begin position="109"/>
        <end position="148"/>
    </location>
</feature>
<comment type="function">
    <text evidence="5">Modulates RecA activity.</text>
</comment>
<proteinExistence type="inferred from homology"/>
<dbReference type="Pfam" id="PF02631">
    <property type="entry name" value="RecX_HTH2"/>
    <property type="match status" value="1"/>
</dbReference>
<dbReference type="GO" id="GO:0005737">
    <property type="term" value="C:cytoplasm"/>
    <property type="evidence" value="ECO:0007669"/>
    <property type="project" value="UniProtKB-SubCell"/>
</dbReference>
<keyword evidence="10" id="KW-1185">Reference proteome</keyword>
<dbReference type="RefSeq" id="WP_215580660.1">
    <property type="nucleotide sequence ID" value="NZ_CP073754.1"/>
</dbReference>
<comment type="similarity">
    <text evidence="2 5">Belongs to the RecX family.</text>
</comment>
<dbReference type="HAMAP" id="MF_01114">
    <property type="entry name" value="RecX"/>
    <property type="match status" value="1"/>
</dbReference>
<evidence type="ECO:0000259" key="6">
    <source>
        <dbReference type="Pfam" id="PF02631"/>
    </source>
</evidence>
<keyword evidence="4 5" id="KW-0963">Cytoplasm</keyword>
<accession>A0A975MLE7</accession>
<evidence type="ECO:0000256" key="4">
    <source>
        <dbReference type="ARBA" id="ARBA00022490"/>
    </source>
</evidence>
<evidence type="ECO:0000313" key="9">
    <source>
        <dbReference type="EMBL" id="QWF69957.1"/>
    </source>
</evidence>